<sequence length="158" mass="16808">MDDYRPTPPSVAPGQQAESPWLEGWQAVSRTLQQALDGAGFDLDHRETRSVLGRRDRGRVVDVVAVDAGGRIRVTRTERLGEETLPPALSLPSGVVVRRVAETVRTVTATTTVNSLADLLSVLGAAVSLGRQAEGSRPVHGADHPVGLDPSDRLPPPP</sequence>
<dbReference type="AlphaFoldDB" id="A0A6J4UTE4"/>
<evidence type="ECO:0000256" key="1">
    <source>
        <dbReference type="SAM" id="MobiDB-lite"/>
    </source>
</evidence>
<dbReference type="EMBL" id="CADCWG010000149">
    <property type="protein sequence ID" value="CAA9557800.1"/>
    <property type="molecule type" value="Genomic_DNA"/>
</dbReference>
<reference evidence="2" key="1">
    <citation type="submission" date="2020-02" db="EMBL/GenBank/DDBJ databases">
        <authorList>
            <person name="Meier V. D."/>
        </authorList>
    </citation>
    <scope>NUCLEOTIDE SEQUENCE</scope>
    <source>
        <strain evidence="2">AVDCRST_MAG49</strain>
    </source>
</reference>
<protein>
    <submittedName>
        <fullName evidence="2">Uncharacterized protein</fullName>
    </submittedName>
</protein>
<evidence type="ECO:0000313" key="2">
    <source>
        <dbReference type="EMBL" id="CAA9557800.1"/>
    </source>
</evidence>
<feature type="region of interest" description="Disordered" evidence="1">
    <location>
        <begin position="133"/>
        <end position="158"/>
    </location>
</feature>
<gene>
    <name evidence="2" type="ORF">AVDCRST_MAG49-2246</name>
</gene>
<proteinExistence type="predicted"/>
<accession>A0A6J4UTE4</accession>
<organism evidence="2">
    <name type="scientific">uncultured Thermomicrobiales bacterium</name>
    <dbReference type="NCBI Taxonomy" id="1645740"/>
    <lineage>
        <taxon>Bacteria</taxon>
        <taxon>Pseudomonadati</taxon>
        <taxon>Thermomicrobiota</taxon>
        <taxon>Thermomicrobia</taxon>
        <taxon>Thermomicrobiales</taxon>
        <taxon>environmental samples</taxon>
    </lineage>
</organism>
<name>A0A6J4UTE4_9BACT</name>